<evidence type="ECO:0000256" key="2">
    <source>
        <dbReference type="ARBA" id="ARBA00022801"/>
    </source>
</evidence>
<dbReference type="PANTHER" id="PTHR11839:SF18">
    <property type="entry name" value="NUDIX HYDROLASE DOMAIN-CONTAINING PROTEIN"/>
    <property type="match status" value="1"/>
</dbReference>
<dbReference type="PATRIC" id="fig|1173027.3.peg.2998"/>
<dbReference type="GO" id="GO:0016787">
    <property type="term" value="F:hydrolase activity"/>
    <property type="evidence" value="ECO:0007669"/>
    <property type="project" value="UniProtKB-KW"/>
</dbReference>
<comment type="cofactor">
    <cofactor evidence="1">
        <name>Mg(2+)</name>
        <dbReference type="ChEBI" id="CHEBI:18420"/>
    </cofactor>
</comment>
<dbReference type="OrthoDB" id="9806150at2"/>
<dbReference type="STRING" id="1173027.Mic7113_2726"/>
<evidence type="ECO:0000259" key="3">
    <source>
        <dbReference type="PROSITE" id="PS51462"/>
    </source>
</evidence>
<organism evidence="4 5">
    <name type="scientific">Allocoleopsis franciscana PCC 7113</name>
    <dbReference type="NCBI Taxonomy" id="1173027"/>
    <lineage>
        <taxon>Bacteria</taxon>
        <taxon>Bacillati</taxon>
        <taxon>Cyanobacteriota</taxon>
        <taxon>Cyanophyceae</taxon>
        <taxon>Coleofasciculales</taxon>
        <taxon>Coleofasciculaceae</taxon>
        <taxon>Allocoleopsis</taxon>
        <taxon>Allocoleopsis franciscana</taxon>
    </lineage>
</organism>
<accession>K9WFD8</accession>
<dbReference type="HOGENOM" id="CLU_062658_8_0_3"/>
<dbReference type="Gene3D" id="3.90.79.10">
    <property type="entry name" value="Nucleoside Triphosphate Pyrophosphohydrolase"/>
    <property type="match status" value="1"/>
</dbReference>
<feature type="domain" description="Nudix hydrolase" evidence="3">
    <location>
        <begin position="42"/>
        <end position="173"/>
    </location>
</feature>
<evidence type="ECO:0000313" key="5">
    <source>
        <dbReference type="Proteomes" id="UP000010471"/>
    </source>
</evidence>
<dbReference type="Proteomes" id="UP000010471">
    <property type="component" value="Chromosome"/>
</dbReference>
<evidence type="ECO:0000256" key="1">
    <source>
        <dbReference type="ARBA" id="ARBA00001946"/>
    </source>
</evidence>
<gene>
    <name evidence="4" type="ORF">Mic7113_2726</name>
</gene>
<keyword evidence="5" id="KW-1185">Reference proteome</keyword>
<dbReference type="InterPro" id="IPR020084">
    <property type="entry name" value="NUDIX_hydrolase_CS"/>
</dbReference>
<dbReference type="GO" id="GO:0006753">
    <property type="term" value="P:nucleoside phosphate metabolic process"/>
    <property type="evidence" value="ECO:0007669"/>
    <property type="project" value="TreeGrafter"/>
</dbReference>
<name>K9WFD8_9CYAN</name>
<reference evidence="4 5" key="1">
    <citation type="submission" date="2012-06" db="EMBL/GenBank/DDBJ databases">
        <title>Finished chromosome of genome of Microcoleus sp. PCC 7113.</title>
        <authorList>
            <consortium name="US DOE Joint Genome Institute"/>
            <person name="Gugger M."/>
            <person name="Coursin T."/>
            <person name="Rippka R."/>
            <person name="Tandeau De Marsac N."/>
            <person name="Huntemann M."/>
            <person name="Wei C.-L."/>
            <person name="Han J."/>
            <person name="Detter J.C."/>
            <person name="Han C."/>
            <person name="Tapia R."/>
            <person name="Chen A."/>
            <person name="Kyrpides N."/>
            <person name="Mavromatis K."/>
            <person name="Markowitz V."/>
            <person name="Szeto E."/>
            <person name="Ivanova N."/>
            <person name="Pagani I."/>
            <person name="Pati A."/>
            <person name="Goodwin L."/>
            <person name="Nordberg H.P."/>
            <person name="Cantor M.N."/>
            <person name="Hua S.X."/>
            <person name="Woyke T."/>
            <person name="Kerfeld C.A."/>
        </authorList>
    </citation>
    <scope>NUCLEOTIDE SEQUENCE [LARGE SCALE GENOMIC DNA]</scope>
    <source>
        <strain evidence="4 5">PCC 7113</strain>
    </source>
</reference>
<dbReference type="CDD" id="cd03424">
    <property type="entry name" value="NUDIX_ADPRase_Nudt5_UGPPase_Nudt14"/>
    <property type="match status" value="1"/>
</dbReference>
<protein>
    <submittedName>
        <fullName evidence="4">NTP pyrophosphohydrolase</fullName>
    </submittedName>
</protein>
<dbReference type="GO" id="GO:0019693">
    <property type="term" value="P:ribose phosphate metabolic process"/>
    <property type="evidence" value="ECO:0007669"/>
    <property type="project" value="TreeGrafter"/>
</dbReference>
<dbReference type="PROSITE" id="PS51462">
    <property type="entry name" value="NUDIX"/>
    <property type="match status" value="1"/>
</dbReference>
<dbReference type="EMBL" id="CP003630">
    <property type="protein sequence ID" value="AFZ18511.1"/>
    <property type="molecule type" value="Genomic_DNA"/>
</dbReference>
<dbReference type="eggNOG" id="COG0494">
    <property type="taxonomic scope" value="Bacteria"/>
</dbReference>
<dbReference type="GO" id="GO:0005829">
    <property type="term" value="C:cytosol"/>
    <property type="evidence" value="ECO:0007669"/>
    <property type="project" value="TreeGrafter"/>
</dbReference>
<dbReference type="SUPFAM" id="SSF55811">
    <property type="entry name" value="Nudix"/>
    <property type="match status" value="1"/>
</dbReference>
<keyword evidence="2 4" id="KW-0378">Hydrolase</keyword>
<dbReference type="AlphaFoldDB" id="K9WFD8"/>
<dbReference type="PROSITE" id="PS00893">
    <property type="entry name" value="NUDIX_BOX"/>
    <property type="match status" value="1"/>
</dbReference>
<proteinExistence type="predicted"/>
<evidence type="ECO:0000313" key="4">
    <source>
        <dbReference type="EMBL" id="AFZ18511.1"/>
    </source>
</evidence>
<dbReference type="InterPro" id="IPR000086">
    <property type="entry name" value="NUDIX_hydrolase_dom"/>
</dbReference>
<dbReference type="RefSeq" id="WP_015182660.1">
    <property type="nucleotide sequence ID" value="NC_019738.1"/>
</dbReference>
<dbReference type="Pfam" id="PF00293">
    <property type="entry name" value="NUDIX"/>
    <property type="match status" value="1"/>
</dbReference>
<dbReference type="KEGG" id="mic:Mic7113_2726"/>
<sequence length="191" mass="21284">MTSIQPWKILNSQLVLNNPWCKVRRDEVELPSGQVIDDFFVNVRPDIVLILAVTQQQEIVFVRQYRHGVQDILLELPGGGFHPQRETSLSAAHRELEEETGYVAEQMRLLATLYDNPVKDTNKIHLFLAENAHPSSIQQLDVTEEVEIVLVPIKEVLGKISTGEICVCGTVTALFLGLNVLASSSFPGNSP</sequence>
<dbReference type="PANTHER" id="PTHR11839">
    <property type="entry name" value="UDP/ADP-SUGAR PYROPHOSPHATASE"/>
    <property type="match status" value="1"/>
</dbReference>
<dbReference type="InterPro" id="IPR015797">
    <property type="entry name" value="NUDIX_hydrolase-like_dom_sf"/>
</dbReference>